<feature type="domain" description="ABC transporter" evidence="5">
    <location>
        <begin position="10"/>
        <end position="245"/>
    </location>
</feature>
<dbReference type="InterPro" id="IPR050107">
    <property type="entry name" value="ABC_carbohydrate_import_ATPase"/>
</dbReference>
<feature type="domain" description="ABC transporter" evidence="5">
    <location>
        <begin position="265"/>
        <end position="509"/>
    </location>
</feature>
<dbReference type="PANTHER" id="PTHR43790">
    <property type="entry name" value="CARBOHYDRATE TRANSPORT ATP-BINDING PROTEIN MG119-RELATED"/>
    <property type="match status" value="1"/>
</dbReference>
<dbReference type="InterPro" id="IPR027417">
    <property type="entry name" value="P-loop_NTPase"/>
</dbReference>
<dbReference type="GO" id="GO:0005524">
    <property type="term" value="F:ATP binding"/>
    <property type="evidence" value="ECO:0007669"/>
    <property type="project" value="UniProtKB-KW"/>
</dbReference>
<name>A0ABP6ZDR4_9ACTN</name>
<dbReference type="SUPFAM" id="SSF52540">
    <property type="entry name" value="P-loop containing nucleoside triphosphate hydrolases"/>
    <property type="match status" value="2"/>
</dbReference>
<dbReference type="InterPro" id="IPR017871">
    <property type="entry name" value="ABC_transporter-like_CS"/>
</dbReference>
<dbReference type="SMART" id="SM00382">
    <property type="entry name" value="AAA"/>
    <property type="match status" value="2"/>
</dbReference>
<evidence type="ECO:0000259" key="5">
    <source>
        <dbReference type="PROSITE" id="PS50893"/>
    </source>
</evidence>
<evidence type="ECO:0000256" key="2">
    <source>
        <dbReference type="ARBA" id="ARBA00022737"/>
    </source>
</evidence>
<sequence>MVVTTPAAALTATNLRKQFPGVVANQDVSLTLRAGTIHAVVGENGAGKSTLMKLLYGIHRPDAGEIHVNGERVSFASPKDALAAGLGMVHQHFMLADNLSVLENVILGAEPRKAGSTDVSSAVRGIEAICADLGVKLDPHAPVGDLSVADRQRVEIVKVLYRGARILILDEPTAVLVPQEVDRLFANLTRLTDRGLSILFISHKLDEVLSVADDVTVIRRGVTVADSLRAEQVSARELAHLMIGAELTAPGPARSRERSGDRTSLRLENVGLNPVPGRQALHEVTLELREGEIVGIAGVEGNGQTELIECASGVRRPDSGRLTLFGQDITAMDTRRRRSAGMAVVPEDRHRQALLLEAPLWENRMLGWQTHTPNSRKGWLRRKAARRDTERLLGDYDVRAHHPDVAASALSGGNQQKLIIGRELSHDPQVLLAAHPTRGVDIAAQQSIWQHIERAVSRGMSVLLISADLDELLTRSDRLLVMLRGRLVAEADPREIDAARLGMAMSGATEATP</sequence>
<dbReference type="Gene3D" id="3.40.50.300">
    <property type="entry name" value="P-loop containing nucleotide triphosphate hydrolases"/>
    <property type="match status" value="2"/>
</dbReference>
<dbReference type="PROSITE" id="PS00211">
    <property type="entry name" value="ABC_TRANSPORTER_1"/>
    <property type="match status" value="1"/>
</dbReference>
<dbReference type="CDD" id="cd03216">
    <property type="entry name" value="ABC_Carb_Monos_I"/>
    <property type="match status" value="1"/>
</dbReference>
<dbReference type="Proteomes" id="UP001500630">
    <property type="component" value="Unassembled WGS sequence"/>
</dbReference>
<proteinExistence type="predicted"/>
<reference evidence="7" key="1">
    <citation type="journal article" date="2019" name="Int. J. Syst. Evol. Microbiol.">
        <title>The Global Catalogue of Microorganisms (GCM) 10K type strain sequencing project: providing services to taxonomists for standard genome sequencing and annotation.</title>
        <authorList>
            <consortium name="The Broad Institute Genomics Platform"/>
            <consortium name="The Broad Institute Genome Sequencing Center for Infectious Disease"/>
            <person name="Wu L."/>
            <person name="Ma J."/>
        </authorList>
    </citation>
    <scope>NUCLEOTIDE SEQUENCE [LARGE SCALE GENOMIC DNA]</scope>
    <source>
        <strain evidence="7">JCM 17326</strain>
    </source>
</reference>
<accession>A0ABP6ZDR4</accession>
<dbReference type="Pfam" id="PF00005">
    <property type="entry name" value="ABC_tran"/>
    <property type="match status" value="2"/>
</dbReference>
<evidence type="ECO:0000256" key="3">
    <source>
        <dbReference type="ARBA" id="ARBA00022741"/>
    </source>
</evidence>
<dbReference type="InterPro" id="IPR003593">
    <property type="entry name" value="AAA+_ATPase"/>
</dbReference>
<dbReference type="CDD" id="cd03215">
    <property type="entry name" value="ABC_Carb_Monos_II"/>
    <property type="match status" value="1"/>
</dbReference>
<evidence type="ECO:0000256" key="1">
    <source>
        <dbReference type="ARBA" id="ARBA00022448"/>
    </source>
</evidence>
<dbReference type="PROSITE" id="PS50893">
    <property type="entry name" value="ABC_TRANSPORTER_2"/>
    <property type="match status" value="2"/>
</dbReference>
<keyword evidence="3" id="KW-0547">Nucleotide-binding</keyword>
<dbReference type="PANTHER" id="PTHR43790:SF9">
    <property type="entry name" value="GALACTOFURANOSE TRANSPORTER ATP-BINDING PROTEIN YTFR"/>
    <property type="match status" value="1"/>
</dbReference>
<evidence type="ECO:0000256" key="4">
    <source>
        <dbReference type="ARBA" id="ARBA00022840"/>
    </source>
</evidence>
<organism evidence="6 7">
    <name type="scientific">Nonomuraea rosea</name>
    <dbReference type="NCBI Taxonomy" id="638574"/>
    <lineage>
        <taxon>Bacteria</taxon>
        <taxon>Bacillati</taxon>
        <taxon>Actinomycetota</taxon>
        <taxon>Actinomycetes</taxon>
        <taxon>Streptosporangiales</taxon>
        <taxon>Streptosporangiaceae</taxon>
        <taxon>Nonomuraea</taxon>
    </lineage>
</organism>
<dbReference type="InterPro" id="IPR003439">
    <property type="entry name" value="ABC_transporter-like_ATP-bd"/>
</dbReference>
<dbReference type="EMBL" id="BAABDQ010000041">
    <property type="protein sequence ID" value="GAA3606060.1"/>
    <property type="molecule type" value="Genomic_DNA"/>
</dbReference>
<keyword evidence="4 6" id="KW-0067">ATP-binding</keyword>
<keyword evidence="1" id="KW-0813">Transport</keyword>
<protein>
    <submittedName>
        <fullName evidence="6">ABC transporter ATP-binding protein</fullName>
    </submittedName>
</protein>
<evidence type="ECO:0000313" key="7">
    <source>
        <dbReference type="Proteomes" id="UP001500630"/>
    </source>
</evidence>
<keyword evidence="2" id="KW-0677">Repeat</keyword>
<comment type="caution">
    <text evidence="6">The sequence shown here is derived from an EMBL/GenBank/DDBJ whole genome shotgun (WGS) entry which is preliminary data.</text>
</comment>
<keyword evidence="7" id="KW-1185">Reference proteome</keyword>
<gene>
    <name evidence="6" type="ORF">GCM10022419_108640</name>
</gene>
<evidence type="ECO:0000313" key="6">
    <source>
        <dbReference type="EMBL" id="GAA3606060.1"/>
    </source>
</evidence>